<dbReference type="OrthoDB" id="1099523at2"/>
<feature type="domain" description="FIMAH" evidence="2">
    <location>
        <begin position="1048"/>
        <end position="1124"/>
    </location>
</feature>
<dbReference type="EMBL" id="CP019699">
    <property type="protein sequence ID" value="AQS56956.1"/>
    <property type="molecule type" value="Genomic_DNA"/>
</dbReference>
<dbReference type="Proteomes" id="UP000188603">
    <property type="component" value="Chromosome"/>
</dbReference>
<dbReference type="Gene3D" id="2.60.120.560">
    <property type="entry name" value="Exo-inulinase, domain 1"/>
    <property type="match status" value="1"/>
</dbReference>
<feature type="domain" description="3-keto-alpha-glucoside-1,2-lyase/3-keto-2-hydroxy-glucal hydratase" evidence="1">
    <location>
        <begin position="767"/>
        <end position="935"/>
    </location>
</feature>
<dbReference type="AlphaFoldDB" id="A0A1U9KAA9"/>
<dbReference type="InterPro" id="IPR054470">
    <property type="entry name" value="FIMAH_dom"/>
</dbReference>
<name>A0A1U9KAA9_9BACL</name>
<protein>
    <submittedName>
        <fullName evidence="3">Uncharacterized protein</fullName>
    </submittedName>
</protein>
<dbReference type="Pfam" id="PF06439">
    <property type="entry name" value="3keto-disac_hyd"/>
    <property type="match status" value="1"/>
</dbReference>
<dbReference type="InterPro" id="IPR010496">
    <property type="entry name" value="AL/BT2_dom"/>
</dbReference>
<accession>A0A1U9KAA9</accession>
<gene>
    <name evidence="3" type="ORF">B0W44_15590</name>
</gene>
<dbReference type="KEGG" id="ntr:B0W44_15590"/>
<dbReference type="GO" id="GO:0016787">
    <property type="term" value="F:hydrolase activity"/>
    <property type="evidence" value="ECO:0007669"/>
    <property type="project" value="InterPro"/>
</dbReference>
<dbReference type="Gene3D" id="2.60.40.1080">
    <property type="match status" value="1"/>
</dbReference>
<keyword evidence="4" id="KW-1185">Reference proteome</keyword>
<evidence type="ECO:0000313" key="4">
    <source>
        <dbReference type="Proteomes" id="UP000188603"/>
    </source>
</evidence>
<dbReference type="Pfam" id="PF22888">
    <property type="entry name" value="FIMAH"/>
    <property type="match status" value="1"/>
</dbReference>
<dbReference type="STRING" id="1471761.B0W44_15590"/>
<evidence type="ECO:0000313" key="3">
    <source>
        <dbReference type="EMBL" id="AQS56956.1"/>
    </source>
</evidence>
<reference evidence="3 4" key="1">
    <citation type="journal article" date="2015" name="Int. J. Syst. Evol. Microbiol.">
        <title>Novibacillus thermophilus gen. nov., sp. nov., a Gram-staining-negative and moderately thermophilic member of the family Thermoactinomycetaceae.</title>
        <authorList>
            <person name="Yang G."/>
            <person name="Chen J."/>
            <person name="Zhou S."/>
        </authorList>
    </citation>
    <scope>NUCLEOTIDE SEQUENCE [LARGE SCALE GENOMIC DNA]</scope>
    <source>
        <strain evidence="3 4">SG-1</strain>
    </source>
</reference>
<sequence>MGLKKLILISIICVLGVILSIAGPVMLVMAEDGNNTVGDNDRNSVKPIDWSRFTNGLPEDESSLRMENILLNAVKYNLTVWYEENFGSQTGGYLDLGGVGEGNIRPPASAALGIATAIKLGIYDASFVGISKEEAVNRAIKIIKSAAYYHKVNSPGGWGDAWQSALWANLVGTSGWLMWDDLSTTDREYVRKMVEYEANRFITYEVPYYMDESGNIKYPGDTKAEENAWNSGILQLATSMMPSHVNWNGWMDKNIELMISSYARPHDLNNTEILHGKQVKEWLNGTNAYDDGTVINHSRIHPDYMTSIGQIINAPVLYTLAEMATPKAAFFNADIVYNSLVDLKFDSPPYNAPGGTIYIDDSPDIYYPQGNDWGTHRRMNFAMMDTYADAFGFDNLVTQKADYWENYHAQMVLDMQNRHDDGRTYSASSEDTYSGREQWVALLAARAYQAKWIKHQNKYILTNDSYFGSLPESWEQQTIGGASGYSDYSGDTFSIESTGHVGGINDSFKYAYKQVYGDATIIARLNSLESTSENATAGIMIRKSLDQDAQNVYVSYTASGDISISYRNEKGEETHTETPIEFGQDIPVWFKLEKVGNTINGYYSTDGAEWNLITTQVISMDNISNDSYIGIVTVPGSLSQASEAVFENVQINAPDNLGYVFSNQTNTAFPGETINVSVTLFNTTEHDITVQSSIDLREGFDTSQNSQEVTIPGNETVNLSYDIEVLPGIDSGKYVIPINISYGQGEVINLQSEVVVRLAPNATLFEEDFEDFNENTWTVESGEWATTLEDGSTVYEGSSNAAALSVAGDRDWSDYIISVDMKPIMRTAPANLSSGIIFRYNGTGNFYHFRLSNNAGRTVAELYKWENGVAKLLKEIDYNFTQGTWYELKIDVQGEQIDGYVNDELLISIIDEGTSLMKGGIGFRTYHEQTVFDNLLVMGWSDEVDDPAVLDDVSLSADQTELNPGESTVLSVSGLMNDGTEADLSGADIEYASSHPDIVEIDAEGRITLAEEVQDVRSFEVWSEVTLAGITVTSNIVEFDVAVSIPLIRDTLEYYKDMNALQTPLYKQLSNRLDQVEHHKDHGRDNAAVKHMQDFQKHLYKRGMQKYISEEARDILDADAQVIIDRWSEEKFYKNEENKLMFLLTKTFHFGRSFFPS</sequence>
<dbReference type="RefSeq" id="WP_077720823.1">
    <property type="nucleotide sequence ID" value="NZ_CP019699.1"/>
</dbReference>
<organism evidence="3 4">
    <name type="scientific">Novibacillus thermophilus</name>
    <dbReference type="NCBI Taxonomy" id="1471761"/>
    <lineage>
        <taxon>Bacteria</taxon>
        <taxon>Bacillati</taxon>
        <taxon>Bacillota</taxon>
        <taxon>Bacilli</taxon>
        <taxon>Bacillales</taxon>
        <taxon>Thermoactinomycetaceae</taxon>
        <taxon>Novibacillus</taxon>
    </lineage>
</organism>
<proteinExistence type="predicted"/>
<evidence type="ECO:0000259" key="2">
    <source>
        <dbReference type="Pfam" id="PF22888"/>
    </source>
</evidence>
<evidence type="ECO:0000259" key="1">
    <source>
        <dbReference type="Pfam" id="PF06439"/>
    </source>
</evidence>
<dbReference type="Gene3D" id="2.60.120.200">
    <property type="match status" value="1"/>
</dbReference>